<accession>G0U2Z4</accession>
<evidence type="ECO:0000256" key="1">
    <source>
        <dbReference type="SAM" id="Phobius"/>
    </source>
</evidence>
<dbReference type="VEuPathDB" id="TriTrypDB:TvY486_0904700"/>
<evidence type="ECO:0008006" key="3">
    <source>
        <dbReference type="Google" id="ProtNLM"/>
    </source>
</evidence>
<keyword evidence="1" id="KW-0472">Membrane</keyword>
<proteinExistence type="predicted"/>
<keyword evidence="1" id="KW-1133">Transmembrane helix</keyword>
<dbReference type="EMBL" id="HE573025">
    <property type="protein sequence ID" value="CCC50649.1"/>
    <property type="molecule type" value="Genomic_DNA"/>
</dbReference>
<gene>
    <name evidence="2" type="ORF">TVY486_0904700</name>
</gene>
<sequence>MLSRTVFRRVHLFTALVPANVVQLPSLLSGEELDTAKGAAREATPFIGNAPLLPALDLLTDVSSFKEIRTLSNLLDECIDSCRAQLYKPSTSDPFCRLQLHETIMAAGFYRACTGNSALKGESARYVLHHYNFDVRRDTVITQTVHKTLLEALTPTPESDKLLSDLLLLERRLFGHTRFCPTSGRQWFVLGLHMEDIKTEDDIHRVLDIPSVKEHGHFELIVEDTEKLWKKLIVRPKHECRPSLVEEMNFNAHPKQKDLQLERRVQKPAPPMEFWDRVKDTLLRYWVMWFTLWAMFFFVDEEIITITALIFLKWKQTKILQEEAERTGGKVYIATSSWRARHMMDNK</sequence>
<reference evidence="2" key="1">
    <citation type="journal article" date="2012" name="Proc. Natl. Acad. Sci. U.S.A.">
        <title>Antigenic diversity is generated by distinct evolutionary mechanisms in African trypanosome species.</title>
        <authorList>
            <person name="Jackson A.P."/>
            <person name="Berry A."/>
            <person name="Aslett M."/>
            <person name="Allison H.C."/>
            <person name="Burton P."/>
            <person name="Vavrova-Anderson J."/>
            <person name="Brown R."/>
            <person name="Browne H."/>
            <person name="Corton N."/>
            <person name="Hauser H."/>
            <person name="Gamble J."/>
            <person name="Gilderthorp R."/>
            <person name="Marcello L."/>
            <person name="McQuillan J."/>
            <person name="Otto T.D."/>
            <person name="Quail M.A."/>
            <person name="Sanders M.J."/>
            <person name="van Tonder A."/>
            <person name="Ginger M.L."/>
            <person name="Field M.C."/>
            <person name="Barry J.D."/>
            <person name="Hertz-Fowler C."/>
            <person name="Berriman M."/>
        </authorList>
    </citation>
    <scope>NUCLEOTIDE SEQUENCE</scope>
    <source>
        <strain evidence="2">Y486</strain>
    </source>
</reference>
<dbReference type="OMA" id="IGTAHEQ"/>
<name>G0U2Z4_TRYVY</name>
<dbReference type="AlphaFoldDB" id="G0U2Z4"/>
<protein>
    <recommendedName>
        <fullName evidence="3">Transmembrane protein</fullName>
    </recommendedName>
</protein>
<organism evidence="2">
    <name type="scientific">Trypanosoma vivax (strain Y486)</name>
    <dbReference type="NCBI Taxonomy" id="1055687"/>
    <lineage>
        <taxon>Eukaryota</taxon>
        <taxon>Discoba</taxon>
        <taxon>Euglenozoa</taxon>
        <taxon>Kinetoplastea</taxon>
        <taxon>Metakinetoplastina</taxon>
        <taxon>Trypanosomatida</taxon>
        <taxon>Trypanosomatidae</taxon>
        <taxon>Trypanosoma</taxon>
        <taxon>Duttonella</taxon>
    </lineage>
</organism>
<evidence type="ECO:0000313" key="2">
    <source>
        <dbReference type="EMBL" id="CCC50649.1"/>
    </source>
</evidence>
<keyword evidence="1" id="KW-0812">Transmembrane</keyword>
<feature type="transmembrane region" description="Helical" evidence="1">
    <location>
        <begin position="286"/>
        <end position="312"/>
    </location>
</feature>